<sequence length="123" mass="13219">MTVTERKYLEQKEKECAEFVKSGVSKKSRVATDALEQVKNKHAEIEQDSGVTAVHLPEAKEQMLASVHPKPVTDSQVQKDSVSAAVDKMEPVFTLRNAGIFAAIVVAVIGIAVALGSVTPSPF</sequence>
<dbReference type="Proteomes" id="UP000266389">
    <property type="component" value="Unassembled WGS sequence"/>
</dbReference>
<comment type="caution">
    <text evidence="2">The sequence shown here is derived from an EMBL/GenBank/DDBJ whole genome shotgun (WGS) entry which is preliminary data.</text>
</comment>
<dbReference type="AlphaFoldDB" id="A0A395LYP3"/>
<protein>
    <submittedName>
        <fullName evidence="2">Uncharacterized protein</fullName>
    </submittedName>
</protein>
<gene>
    <name evidence="2" type="ORF">D0433_09780</name>
</gene>
<accession>A0A395LYP3</accession>
<evidence type="ECO:0000313" key="3">
    <source>
        <dbReference type="Proteomes" id="UP000266389"/>
    </source>
</evidence>
<evidence type="ECO:0000256" key="1">
    <source>
        <dbReference type="SAM" id="Phobius"/>
    </source>
</evidence>
<evidence type="ECO:0000313" key="2">
    <source>
        <dbReference type="EMBL" id="RFM23649.1"/>
    </source>
</evidence>
<proteinExistence type="predicted"/>
<dbReference type="EMBL" id="PHFL01000060">
    <property type="protein sequence ID" value="RFM23649.1"/>
    <property type="molecule type" value="Genomic_DNA"/>
</dbReference>
<reference evidence="2 3" key="1">
    <citation type="journal article" date="2011" name="ISME J.">
        <title>Community ecology of hot spring cyanobacterial mats: predominant populations and their functional potential.</title>
        <authorList>
            <person name="Klatt C.G."/>
            <person name="Wood J.M."/>
            <person name="Rusch D.B."/>
            <person name="Bateson M.M."/>
            <person name="Hamamura N."/>
            <person name="Heidelberg J.F."/>
            <person name="Grossman A.R."/>
            <person name="Bhaya D."/>
            <person name="Cohan F.M."/>
            <person name="Kuhl M."/>
            <person name="Bryant D.A."/>
            <person name="Ward D.M."/>
        </authorList>
    </citation>
    <scope>NUCLEOTIDE SEQUENCE [LARGE SCALE GENOMIC DNA]</scope>
    <source>
        <strain evidence="2">OS</strain>
    </source>
</reference>
<feature type="transmembrane region" description="Helical" evidence="1">
    <location>
        <begin position="98"/>
        <end position="118"/>
    </location>
</feature>
<name>A0A395LYP3_9BACT</name>
<keyword evidence="1" id="KW-0472">Membrane</keyword>
<keyword evidence="1" id="KW-0812">Transmembrane</keyword>
<keyword evidence="1" id="KW-1133">Transmembrane helix</keyword>
<organism evidence="2 3">
    <name type="scientific">Candidatus Thermochlorobacter aerophilus</name>
    <dbReference type="NCBI Taxonomy" id="1868324"/>
    <lineage>
        <taxon>Bacteria</taxon>
        <taxon>Pseudomonadati</taxon>
        <taxon>Chlorobiota</taxon>
        <taxon>Chlorobiia</taxon>
        <taxon>Chlorobiales</taxon>
        <taxon>Candidatus Thermochlorobacteriaceae</taxon>
        <taxon>Candidatus Thermochlorobacter</taxon>
    </lineage>
</organism>